<dbReference type="PANTHER" id="PTHR33397">
    <property type="entry name" value="UPF0331 PROTEIN YUTE"/>
    <property type="match status" value="1"/>
</dbReference>
<dbReference type="InterPro" id="IPR008201">
    <property type="entry name" value="HepT-like"/>
</dbReference>
<keyword evidence="2" id="KW-0540">Nuclease</keyword>
<evidence type="ECO:0000256" key="3">
    <source>
        <dbReference type="ARBA" id="ARBA00022801"/>
    </source>
</evidence>
<dbReference type="PANTHER" id="PTHR33397:SF5">
    <property type="entry name" value="RNASE YUTE-RELATED"/>
    <property type="match status" value="1"/>
</dbReference>
<dbReference type="GO" id="GO:0004518">
    <property type="term" value="F:nuclease activity"/>
    <property type="evidence" value="ECO:0007669"/>
    <property type="project" value="UniProtKB-KW"/>
</dbReference>
<dbReference type="RefSeq" id="WP_285272896.1">
    <property type="nucleotide sequence ID" value="NZ_JASNVW010000001.1"/>
</dbReference>
<evidence type="ECO:0000313" key="5">
    <source>
        <dbReference type="EMBL" id="MDK6027918.1"/>
    </source>
</evidence>
<proteinExistence type="inferred from homology"/>
<comment type="caution">
    <text evidence="5">The sequence shown here is derived from an EMBL/GenBank/DDBJ whole genome shotgun (WGS) entry which is preliminary data.</text>
</comment>
<keyword evidence="6" id="KW-1185">Reference proteome</keyword>
<name>A0ABD4Z5K6_9CREN</name>
<comment type="similarity">
    <text evidence="4">Belongs to the HepT RNase toxin family.</text>
</comment>
<dbReference type="GO" id="GO:0016787">
    <property type="term" value="F:hydrolase activity"/>
    <property type="evidence" value="ECO:0007669"/>
    <property type="project" value="UniProtKB-KW"/>
</dbReference>
<dbReference type="InterPro" id="IPR037038">
    <property type="entry name" value="HepT-like_sf"/>
</dbReference>
<dbReference type="SUPFAM" id="SSF81593">
    <property type="entry name" value="Nucleotidyltransferase substrate binding subunit/domain"/>
    <property type="match status" value="1"/>
</dbReference>
<keyword evidence="3" id="KW-0378">Hydrolase</keyword>
<dbReference type="Proteomes" id="UP001529235">
    <property type="component" value="Unassembled WGS sequence"/>
</dbReference>
<reference evidence="5 6" key="1">
    <citation type="submission" date="2023-05" db="EMBL/GenBank/DDBJ databases">
        <title>A new hyperthermophilic archaea 'Ignisphaera cupida' sp. nov. and description of the family 'Ignisphaeraceae' fam. nov.</title>
        <authorList>
            <person name="Podosokorskaya O.A."/>
            <person name="Elcheninov A.G."/>
            <person name="Klukina A."/>
            <person name="Merkel A.Y."/>
        </authorList>
    </citation>
    <scope>NUCLEOTIDE SEQUENCE [LARGE SCALE GENOMIC DNA]</scope>
    <source>
        <strain evidence="5 6">4213-co</strain>
    </source>
</reference>
<dbReference type="InterPro" id="IPR052379">
    <property type="entry name" value="Type_VII_TA_RNase"/>
</dbReference>
<gene>
    <name evidence="5" type="ORF">QPL79_00865</name>
</gene>
<evidence type="ECO:0000256" key="1">
    <source>
        <dbReference type="ARBA" id="ARBA00022649"/>
    </source>
</evidence>
<protein>
    <submittedName>
        <fullName evidence="5">DUF86 domain-containing protein</fullName>
    </submittedName>
</protein>
<dbReference type="Gene3D" id="1.20.120.580">
    <property type="entry name" value="bsu32300-like"/>
    <property type="match status" value="1"/>
</dbReference>
<dbReference type="Pfam" id="PF01934">
    <property type="entry name" value="HepT-like"/>
    <property type="match status" value="1"/>
</dbReference>
<sequence length="138" mass="16350">MSIDKEFVRKLVADVLESIRVVEEYYSKPFDELSQAEKIGVRYHIIVLVEALTALAYHIARRLYGLEPTTPIQTFRFLADRGLVNSDELRDIEALIRLRNLLVHRYWVIDDRRIYENVKNDFRSVKRFVERLKNVLGV</sequence>
<dbReference type="AlphaFoldDB" id="A0ABD4Z5K6"/>
<evidence type="ECO:0000256" key="4">
    <source>
        <dbReference type="ARBA" id="ARBA00024207"/>
    </source>
</evidence>
<keyword evidence="1" id="KW-1277">Toxin-antitoxin system</keyword>
<dbReference type="NCBIfam" id="NF047751">
    <property type="entry name" value="HepT_toxin"/>
    <property type="match status" value="1"/>
</dbReference>
<accession>A0ABD4Z5K6</accession>
<organism evidence="5 6">
    <name type="scientific">Ignisphaera cupida</name>
    <dbReference type="NCBI Taxonomy" id="3050454"/>
    <lineage>
        <taxon>Archaea</taxon>
        <taxon>Thermoproteota</taxon>
        <taxon>Thermoprotei</taxon>
        <taxon>Desulfurococcales</taxon>
        <taxon>Desulfurococcaceae</taxon>
        <taxon>Ignisphaera</taxon>
    </lineage>
</organism>
<evidence type="ECO:0000256" key="2">
    <source>
        <dbReference type="ARBA" id="ARBA00022722"/>
    </source>
</evidence>
<evidence type="ECO:0000313" key="6">
    <source>
        <dbReference type="Proteomes" id="UP001529235"/>
    </source>
</evidence>
<dbReference type="EMBL" id="JASNVW010000001">
    <property type="protein sequence ID" value="MDK6027918.1"/>
    <property type="molecule type" value="Genomic_DNA"/>
</dbReference>